<reference evidence="2" key="1">
    <citation type="journal article" date="2020" name="Stud. Mycol.">
        <title>101 Dothideomycetes genomes: a test case for predicting lifestyles and emergence of pathogens.</title>
        <authorList>
            <person name="Haridas S."/>
            <person name="Albert R."/>
            <person name="Binder M."/>
            <person name="Bloem J."/>
            <person name="Labutti K."/>
            <person name="Salamov A."/>
            <person name="Andreopoulos B."/>
            <person name="Baker S."/>
            <person name="Barry K."/>
            <person name="Bills G."/>
            <person name="Bluhm B."/>
            <person name="Cannon C."/>
            <person name="Castanera R."/>
            <person name="Culley D."/>
            <person name="Daum C."/>
            <person name="Ezra D."/>
            <person name="Gonzalez J."/>
            <person name="Henrissat B."/>
            <person name="Kuo A."/>
            <person name="Liang C."/>
            <person name="Lipzen A."/>
            <person name="Lutzoni F."/>
            <person name="Magnuson J."/>
            <person name="Mondo S."/>
            <person name="Nolan M."/>
            <person name="Ohm R."/>
            <person name="Pangilinan J."/>
            <person name="Park H.-J."/>
            <person name="Ramirez L."/>
            <person name="Alfaro M."/>
            <person name="Sun H."/>
            <person name="Tritt A."/>
            <person name="Yoshinaga Y."/>
            <person name="Zwiers L.-H."/>
            <person name="Turgeon B."/>
            <person name="Goodwin S."/>
            <person name="Spatafora J."/>
            <person name="Crous P."/>
            <person name="Grigoriev I."/>
        </authorList>
    </citation>
    <scope>NUCLEOTIDE SEQUENCE</scope>
    <source>
        <strain evidence="2">CBS 627.86</strain>
    </source>
</reference>
<accession>A0A6A5ZID6</accession>
<evidence type="ECO:0000313" key="3">
    <source>
        <dbReference type="Proteomes" id="UP000799770"/>
    </source>
</evidence>
<feature type="compositionally biased region" description="Basic and acidic residues" evidence="1">
    <location>
        <begin position="106"/>
        <end position="153"/>
    </location>
</feature>
<evidence type="ECO:0000256" key="1">
    <source>
        <dbReference type="SAM" id="MobiDB-lite"/>
    </source>
</evidence>
<dbReference type="Proteomes" id="UP000799770">
    <property type="component" value="Unassembled WGS sequence"/>
</dbReference>
<organism evidence="2 3">
    <name type="scientific">Lophiotrema nucula</name>
    <dbReference type="NCBI Taxonomy" id="690887"/>
    <lineage>
        <taxon>Eukaryota</taxon>
        <taxon>Fungi</taxon>
        <taxon>Dikarya</taxon>
        <taxon>Ascomycota</taxon>
        <taxon>Pezizomycotina</taxon>
        <taxon>Dothideomycetes</taxon>
        <taxon>Pleosporomycetidae</taxon>
        <taxon>Pleosporales</taxon>
        <taxon>Lophiotremataceae</taxon>
        <taxon>Lophiotrema</taxon>
    </lineage>
</organism>
<feature type="compositionally biased region" description="Basic and acidic residues" evidence="1">
    <location>
        <begin position="176"/>
        <end position="195"/>
    </location>
</feature>
<proteinExistence type="predicted"/>
<dbReference type="AlphaFoldDB" id="A0A6A5ZID6"/>
<protein>
    <submittedName>
        <fullName evidence="2">Uncharacterized protein</fullName>
    </submittedName>
</protein>
<dbReference type="EMBL" id="ML977315">
    <property type="protein sequence ID" value="KAF2119360.1"/>
    <property type="molecule type" value="Genomic_DNA"/>
</dbReference>
<evidence type="ECO:0000313" key="2">
    <source>
        <dbReference type="EMBL" id="KAF2119360.1"/>
    </source>
</evidence>
<dbReference type="OrthoDB" id="5418632at2759"/>
<feature type="region of interest" description="Disordered" evidence="1">
    <location>
        <begin position="75"/>
        <end position="195"/>
    </location>
</feature>
<gene>
    <name evidence="2" type="ORF">BDV96DRAFT_642389</name>
</gene>
<name>A0A6A5ZID6_9PLEO</name>
<keyword evidence="3" id="KW-1185">Reference proteome</keyword>
<sequence length="195" mass="21695">MAFARPSSWCAISGAARQLRASTIARELPRSIGRRRYASDADSETVKAAKSRLPWLLSAGVISFGGAYVAFQPRNSASQHEPAKQAKSASKAEEPATIPSHPGDVQAEKVRNDDANIEKNRRKAEYEDDHPKPVEDRHGDSVKKHSIAAEKNQHKLRTGVFSKETFDNHIQTHSPDPTKDFEKVEKGKEEKKDKK</sequence>